<evidence type="ECO:0000259" key="7">
    <source>
        <dbReference type="Pfam" id="PF21365"/>
    </source>
</evidence>
<gene>
    <name evidence="8" type="ORF">CGC53_03075</name>
</gene>
<dbReference type="GO" id="GO:0005975">
    <property type="term" value="P:carbohydrate metabolic process"/>
    <property type="evidence" value="ECO:0007669"/>
    <property type="project" value="InterPro"/>
</dbReference>
<dbReference type="InterPro" id="IPR017853">
    <property type="entry name" value="GH"/>
</dbReference>
<dbReference type="Gene3D" id="2.60.40.1180">
    <property type="entry name" value="Golgi alpha-mannosidase II"/>
    <property type="match status" value="1"/>
</dbReference>
<sequence length="529" mass="60463">MKKIIAFITLLVASVWAEAQTTTEISLLPNEKWWGGFTGLGYMMPYQASKRVYNLRTENFNNQSVPYLLSNKGRYIAADTPFAYQFQEGKILITPSHGTVSCQSSKGDNLKSAYQAVSQRYFPPSGTIPPEVFFTKPQYNTWIELTYNQNQKDVLAYAQAIIDNGMPTGVIMIDDNWQKDYGVWQFRPDKFPSPKEMIAKLHQMGFKVMVWVCPFVSPDSQEYRFLRDKGYLIKKKGSHTPAILDWWNGLSACYDLSNPDAFKHFVGELQQLQKEYGIDGFKFDAGDPERYLAEAIEVFDQKSYDTEQTYLWGKLGLAFPYNEFRACWKLGGQPLVQRLGDKSYSWDGVARLIPDMIAAGLNGYAYACPDMIGGGEYGSFLNVDPTKFNQKLIVRSCQIHAMMPMMQFSVAPWRILSKENLDICIKYAKWHEQLGSYLIEQAKQSAKTGEPIVRSMEYAFPNQGFADCKDQYMLGDKYLVAPVITESDTRTVKLPKGTWRDDQGKKYKGGKTYTLQVPLDRLPYFIINE</sequence>
<dbReference type="InterPro" id="IPR013780">
    <property type="entry name" value="Glyco_hydro_b"/>
</dbReference>
<keyword evidence="3 4" id="KW-0326">Glycosidase</keyword>
<protein>
    <submittedName>
        <fullName evidence="8">Glycoside hydrolase</fullName>
    </submittedName>
</protein>
<keyword evidence="5" id="KW-0732">Signal</keyword>
<dbReference type="SUPFAM" id="SSF51011">
    <property type="entry name" value="Glycosyl hydrolase domain"/>
    <property type="match status" value="1"/>
</dbReference>
<dbReference type="GO" id="GO:0004553">
    <property type="term" value="F:hydrolase activity, hydrolyzing O-glycosyl compounds"/>
    <property type="evidence" value="ECO:0007669"/>
    <property type="project" value="InterPro"/>
</dbReference>
<dbReference type="KEGG" id="clk:CGC53_03075"/>
<evidence type="ECO:0000256" key="5">
    <source>
        <dbReference type="SAM" id="SignalP"/>
    </source>
</evidence>
<evidence type="ECO:0000256" key="3">
    <source>
        <dbReference type="ARBA" id="ARBA00023295"/>
    </source>
</evidence>
<keyword evidence="2 4" id="KW-0378">Hydrolase</keyword>
<feature type="signal peptide" evidence="5">
    <location>
        <begin position="1"/>
        <end position="19"/>
    </location>
</feature>
<feature type="chain" id="PRO_5012038263" evidence="5">
    <location>
        <begin position="20"/>
        <end position="529"/>
    </location>
</feature>
<dbReference type="CDD" id="cd06592">
    <property type="entry name" value="GH31_NET37"/>
    <property type="match status" value="1"/>
</dbReference>
<dbReference type="RefSeq" id="WP_095913274.1">
    <property type="nucleotide sequence ID" value="NZ_CP022384.1"/>
</dbReference>
<evidence type="ECO:0000313" key="9">
    <source>
        <dbReference type="Proteomes" id="UP000217276"/>
    </source>
</evidence>
<dbReference type="InterPro" id="IPR000322">
    <property type="entry name" value="Glyco_hydro_31_TIM"/>
</dbReference>
<evidence type="ECO:0000256" key="4">
    <source>
        <dbReference type="RuleBase" id="RU361185"/>
    </source>
</evidence>
<feature type="domain" description="Glycosyl hydrolase family 31 C-terminal" evidence="7">
    <location>
        <begin position="449"/>
        <end position="526"/>
    </location>
</feature>
<dbReference type="AlphaFoldDB" id="A0A250F8D8"/>
<reference evidence="9" key="1">
    <citation type="submission" date="2017-06" db="EMBL/GenBank/DDBJ databases">
        <title>Capnocytophaga spp. assemblies.</title>
        <authorList>
            <person name="Gulvik C.A."/>
        </authorList>
    </citation>
    <scope>NUCLEOTIDE SEQUENCE [LARGE SCALE GENOMIC DNA]</scope>
    <source>
        <strain evidence="9">H6253</strain>
    </source>
</reference>
<evidence type="ECO:0000256" key="2">
    <source>
        <dbReference type="ARBA" id="ARBA00022801"/>
    </source>
</evidence>
<dbReference type="SUPFAM" id="SSF51445">
    <property type="entry name" value="(Trans)glycosidases"/>
    <property type="match status" value="1"/>
</dbReference>
<dbReference type="PANTHER" id="PTHR43053:SF4">
    <property type="entry name" value="MYOGENESIS-REGULATING GLYCOSIDASE"/>
    <property type="match status" value="1"/>
</dbReference>
<dbReference type="Gene3D" id="3.20.20.80">
    <property type="entry name" value="Glycosidases"/>
    <property type="match status" value="1"/>
</dbReference>
<dbReference type="Pfam" id="PF01055">
    <property type="entry name" value="Glyco_hydro_31_2nd"/>
    <property type="match status" value="1"/>
</dbReference>
<evidence type="ECO:0000259" key="6">
    <source>
        <dbReference type="Pfam" id="PF01055"/>
    </source>
</evidence>
<comment type="similarity">
    <text evidence="1 4">Belongs to the glycosyl hydrolase 31 family.</text>
</comment>
<dbReference type="EMBL" id="CP022384">
    <property type="protein sequence ID" value="ATA81402.1"/>
    <property type="molecule type" value="Genomic_DNA"/>
</dbReference>
<dbReference type="Pfam" id="PF21365">
    <property type="entry name" value="Glyco_hydro_31_3rd"/>
    <property type="match status" value="1"/>
</dbReference>
<dbReference type="InterPro" id="IPR048395">
    <property type="entry name" value="Glyco_hydro_31_C"/>
</dbReference>
<organism evidence="8 9">
    <name type="scientific">Capnocytophaga leadbetteri</name>
    <dbReference type="NCBI Taxonomy" id="327575"/>
    <lineage>
        <taxon>Bacteria</taxon>
        <taxon>Pseudomonadati</taxon>
        <taxon>Bacteroidota</taxon>
        <taxon>Flavobacteriia</taxon>
        <taxon>Flavobacteriales</taxon>
        <taxon>Flavobacteriaceae</taxon>
        <taxon>Capnocytophaga</taxon>
    </lineage>
</organism>
<evidence type="ECO:0000256" key="1">
    <source>
        <dbReference type="ARBA" id="ARBA00007806"/>
    </source>
</evidence>
<dbReference type="Proteomes" id="UP000217276">
    <property type="component" value="Chromosome"/>
</dbReference>
<dbReference type="PANTHER" id="PTHR43053">
    <property type="entry name" value="GLYCOSIDASE FAMILY 31"/>
    <property type="match status" value="1"/>
</dbReference>
<name>A0A250F8D8_9FLAO</name>
<dbReference type="InterPro" id="IPR050985">
    <property type="entry name" value="Alpha-glycosidase_related"/>
</dbReference>
<proteinExistence type="inferred from homology"/>
<keyword evidence="9" id="KW-1185">Reference proteome</keyword>
<evidence type="ECO:0000313" key="8">
    <source>
        <dbReference type="EMBL" id="ATA81402.1"/>
    </source>
</evidence>
<accession>A0A250F8D8</accession>
<feature type="domain" description="Glycoside hydrolase family 31 TIM barrel" evidence="6">
    <location>
        <begin position="147"/>
        <end position="292"/>
    </location>
</feature>